<gene>
    <name evidence="2" type="ORF">AALM99_06075</name>
</gene>
<evidence type="ECO:0000313" key="3">
    <source>
        <dbReference type="Proteomes" id="UP001565242"/>
    </source>
</evidence>
<evidence type="ECO:0000259" key="1">
    <source>
        <dbReference type="Pfam" id="PF13556"/>
    </source>
</evidence>
<proteinExistence type="predicted"/>
<keyword evidence="3" id="KW-1185">Reference proteome</keyword>
<protein>
    <submittedName>
        <fullName evidence="2">Helix-turn-helix domain-containing protein</fullName>
    </submittedName>
</protein>
<reference evidence="2 3" key="1">
    <citation type="submission" date="2024-03" db="EMBL/GenBank/DDBJ databases">
        <title>Mouse gut bacterial collection (mGBC) of GemPharmatech.</title>
        <authorList>
            <person name="He Y."/>
            <person name="Dong L."/>
            <person name="Wu D."/>
            <person name="Gao X."/>
            <person name="Lin Z."/>
        </authorList>
    </citation>
    <scope>NUCLEOTIDE SEQUENCE [LARGE SCALE GENOMIC DNA]</scope>
    <source>
        <strain evidence="2 3">20-218</strain>
    </source>
</reference>
<dbReference type="SUPFAM" id="SSF46689">
    <property type="entry name" value="Homeodomain-like"/>
    <property type="match status" value="1"/>
</dbReference>
<dbReference type="EMBL" id="JBCLSQ010000012">
    <property type="protein sequence ID" value="MEY8538006.1"/>
    <property type="molecule type" value="Genomic_DNA"/>
</dbReference>
<dbReference type="InterPro" id="IPR002197">
    <property type="entry name" value="HTH_Fis"/>
</dbReference>
<evidence type="ECO:0000313" key="2">
    <source>
        <dbReference type="EMBL" id="MEY8538006.1"/>
    </source>
</evidence>
<accession>A0ABV4D8C5</accession>
<dbReference type="InterPro" id="IPR009057">
    <property type="entry name" value="Homeodomain-like_sf"/>
</dbReference>
<sequence>MEIEKIKELYRDVPEAELTARERTLVALLSRTSADFSRLPVGRFRILQFSVADFPEFVENLRFVLPDLIGQDSEKQFVIEEYTGKNLSKSELSDSLRVLSQDMGEKLESYIGSFVPREDLAKVYAEESEFFRQRASFSEVILAHALSQVDSTLVNNVKQELLQSPDDIELVRALYTTKGNQVAAAKLLYVHRNTLLNKMKKYEQKYGLQLIGSDLVLAYSLIGAGMDRVFPLS</sequence>
<comment type="caution">
    <text evidence="2">The sequence shown here is derived from an EMBL/GenBank/DDBJ whole genome shotgun (WGS) entry which is preliminary data.</text>
</comment>
<dbReference type="PRINTS" id="PR01590">
    <property type="entry name" value="HTHFIS"/>
</dbReference>
<dbReference type="InterPro" id="IPR025736">
    <property type="entry name" value="PucR_C-HTH_dom"/>
</dbReference>
<dbReference type="Pfam" id="PF13556">
    <property type="entry name" value="HTH_30"/>
    <property type="match status" value="1"/>
</dbReference>
<organism evidence="2 3">
    <name type="scientific">Lactococcus muris</name>
    <dbReference type="NCBI Taxonomy" id="2941330"/>
    <lineage>
        <taxon>Bacteria</taxon>
        <taxon>Bacillati</taxon>
        <taxon>Bacillota</taxon>
        <taxon>Bacilli</taxon>
        <taxon>Lactobacillales</taxon>
        <taxon>Streptococcaceae</taxon>
        <taxon>Lactococcus</taxon>
    </lineage>
</organism>
<dbReference type="RefSeq" id="WP_369918192.1">
    <property type="nucleotide sequence ID" value="NZ_JBCLSQ010000012.1"/>
</dbReference>
<feature type="domain" description="PucR C-terminal helix-turn-helix" evidence="1">
    <location>
        <begin position="169"/>
        <end position="210"/>
    </location>
</feature>
<name>A0ABV4D8C5_9LACT</name>
<dbReference type="Gene3D" id="1.10.10.60">
    <property type="entry name" value="Homeodomain-like"/>
    <property type="match status" value="1"/>
</dbReference>
<dbReference type="Proteomes" id="UP001565242">
    <property type="component" value="Unassembled WGS sequence"/>
</dbReference>